<organism evidence="1 2">
    <name type="scientific">Chryseosolibacter indicus</name>
    <dbReference type="NCBI Taxonomy" id="2782351"/>
    <lineage>
        <taxon>Bacteria</taxon>
        <taxon>Pseudomonadati</taxon>
        <taxon>Bacteroidota</taxon>
        <taxon>Cytophagia</taxon>
        <taxon>Cytophagales</taxon>
        <taxon>Chryseotaleaceae</taxon>
        <taxon>Chryseosolibacter</taxon>
    </lineage>
</organism>
<comment type="caution">
    <text evidence="1">The sequence shown here is derived from an EMBL/GenBank/DDBJ whole genome shotgun (WGS) entry which is preliminary data.</text>
</comment>
<evidence type="ECO:0000313" key="1">
    <source>
        <dbReference type="EMBL" id="MBT1706540.1"/>
    </source>
</evidence>
<proteinExistence type="predicted"/>
<dbReference type="Proteomes" id="UP000772618">
    <property type="component" value="Unassembled WGS sequence"/>
</dbReference>
<name>A0ABS5VYP7_9BACT</name>
<reference evidence="1 2" key="1">
    <citation type="submission" date="2021-05" db="EMBL/GenBank/DDBJ databases">
        <title>A Polyphasic approach of four new species of the genus Ohtaekwangia: Ohtaekwangia histidinii sp. nov., Ohtaekwangia cretensis sp. nov., Ohtaekwangia indiensis sp. nov., Ohtaekwangia reichenbachii sp. nov. from diverse environment.</title>
        <authorList>
            <person name="Octaviana S."/>
        </authorList>
    </citation>
    <scope>NUCLEOTIDE SEQUENCE [LARGE SCALE GENOMIC DNA]</scope>
    <source>
        <strain evidence="1 2">PWU20</strain>
    </source>
</reference>
<gene>
    <name evidence="1" type="ORF">KK060_24920</name>
</gene>
<feature type="non-terminal residue" evidence="1">
    <location>
        <position position="620"/>
    </location>
</feature>
<protein>
    <submittedName>
        <fullName evidence="1">Uncharacterized protein</fullName>
    </submittedName>
</protein>
<keyword evidence="2" id="KW-1185">Reference proteome</keyword>
<evidence type="ECO:0000313" key="2">
    <source>
        <dbReference type="Proteomes" id="UP000772618"/>
    </source>
</evidence>
<dbReference type="RefSeq" id="WP_254157965.1">
    <property type="nucleotide sequence ID" value="NZ_JAHESD010000142.1"/>
</dbReference>
<sequence>QNCIDNYCNTPLTPTLQDQAGSPMKVKAYGTPQEWEKITKALTYDFEVEVKESGQSCSTGWENVRVGSSFNWQFVKTLLAGSPGSQNQLNTLIDYRFDFEGNIYAFFYAFYPTTLNNGVSIPSNNSSSDRDLHLVKFSKAGQVIWYRKFDAKVILNAATASISNFLEITSINSNPTFQQNSEADLTLSINDFNILNGRVFFVFNVGGRAQYPTVITYEGIDRLTLSPDERGIAGSIESANGELVWIRSATKPNIFNSSAIADDLGNAYYLSICEVGNQGVYLNDPESNRVQITKVDPTGNVIWISELVEFEYNSIAHNGVPRLVLDGKGNVYFVCGIYNASTSTGQVLPLKIKRNGTILETFNKTSFFEIIVKFNSNGSYAWHKSFSNPASPYGDFVFVGLQNSLLLIPTQKDFTNHLNNTYSLLKSNQEGVIEMDLNGSVIWNHIYNLDINSDLGDVVYYERNGILYLVTKTTTSSVSIAQYAILKFDKDLKTLTSQVIEGVNLKIDYFESLFVESLADKYVLIGSTENVAGDLDRLTVDDLDGLNVRSSNYFLGKYNSDKCPTARSLCFRFTTPQQGVTVPVGLEDIVFDPQPETCAEASTQAVKAAIDQQVEQAITN</sequence>
<accession>A0ABS5VYP7</accession>
<feature type="non-terminal residue" evidence="1">
    <location>
        <position position="1"/>
    </location>
</feature>
<dbReference type="EMBL" id="JAHESD010000142">
    <property type="protein sequence ID" value="MBT1706540.1"/>
    <property type="molecule type" value="Genomic_DNA"/>
</dbReference>